<dbReference type="Proteomes" id="UP000824366">
    <property type="component" value="Chromosome"/>
</dbReference>
<name>A0ABM7MHW4_9BURK</name>
<protein>
    <submittedName>
        <fullName evidence="1">Uncharacterized protein</fullName>
    </submittedName>
</protein>
<dbReference type="RefSeq" id="WP_223908027.1">
    <property type="nucleotide sequence ID" value="NZ_AP024238.1"/>
</dbReference>
<evidence type="ECO:0000313" key="1">
    <source>
        <dbReference type="EMBL" id="BCO25774.1"/>
    </source>
</evidence>
<keyword evidence="2" id="KW-1185">Reference proteome</keyword>
<evidence type="ECO:0000313" key="2">
    <source>
        <dbReference type="Proteomes" id="UP000824366"/>
    </source>
</evidence>
<reference evidence="1 2" key="1">
    <citation type="journal article" date="2021" name="Microbiol. Spectr.">
        <title>A Single Bacterium Capable of Oxidation and Reduction of Iron at Circumneutral pH.</title>
        <authorList>
            <person name="Kato S."/>
            <person name="Ohkuma M."/>
        </authorList>
    </citation>
    <scope>NUCLEOTIDE SEQUENCE [LARGE SCALE GENOMIC DNA]</scope>
    <source>
        <strain evidence="1 2">MIZ03</strain>
    </source>
</reference>
<accession>A0ABM7MHW4</accession>
<gene>
    <name evidence="1" type="ORF">MIZ03_0653</name>
</gene>
<dbReference type="EMBL" id="AP024238">
    <property type="protein sequence ID" value="BCO25774.1"/>
    <property type="molecule type" value="Genomic_DNA"/>
</dbReference>
<sequence>MEKAPMEIRLCEQPLLSKKGATSAEQNLLESTVDRMNAGFSFTPSFAVGRIYQLTTETSFYQAVPSRLLESEKFRPLKSH</sequence>
<organism evidence="1 2">
    <name type="scientific">Rhodoferax lithotrophicus</name>
    <dbReference type="NCBI Taxonomy" id="2798804"/>
    <lineage>
        <taxon>Bacteria</taxon>
        <taxon>Pseudomonadati</taxon>
        <taxon>Pseudomonadota</taxon>
        <taxon>Betaproteobacteria</taxon>
        <taxon>Burkholderiales</taxon>
        <taxon>Comamonadaceae</taxon>
        <taxon>Rhodoferax</taxon>
    </lineage>
</organism>
<proteinExistence type="predicted"/>